<dbReference type="NCBIfam" id="TIGR01671">
    <property type="entry name" value="phage_TIGR01671"/>
    <property type="match status" value="1"/>
</dbReference>
<dbReference type="InterPro" id="IPR010024">
    <property type="entry name" value="CHP16711"/>
</dbReference>
<sequence length="148" mass="16872">MRTIKFRGKRIKDGKWIYGNIANYSSNFCSLNINKLVIFENIASFTTDNFGFVVNDCEVADNTVGQFTGLIDRNGKEIYEGDIVQLDYITTSGKHRIGLSFEVKWCTQEGCWVGWDGFVENTLQQTRKMFVVKGNIHDNPELLKGEAE</sequence>
<dbReference type="EMBL" id="JAKKWZ010000008">
    <property type="protein sequence ID" value="MCG0339566.1"/>
    <property type="molecule type" value="Genomic_DNA"/>
</dbReference>
<name>A0AAW5AP68_PHOVU</name>
<evidence type="ECO:0000259" key="1">
    <source>
        <dbReference type="Pfam" id="PF09643"/>
    </source>
</evidence>
<accession>A0AAW5AP68</accession>
<evidence type="ECO:0000313" key="2">
    <source>
        <dbReference type="EMBL" id="MCG0339566.1"/>
    </source>
</evidence>
<dbReference type="InterPro" id="IPR019096">
    <property type="entry name" value="YopX_protein"/>
</dbReference>
<dbReference type="Proteomes" id="UP001201179">
    <property type="component" value="Unassembled WGS sequence"/>
</dbReference>
<organism evidence="2 3">
    <name type="scientific">Phocaeicola vulgatus</name>
    <name type="common">Bacteroides vulgatus</name>
    <dbReference type="NCBI Taxonomy" id="821"/>
    <lineage>
        <taxon>Bacteria</taxon>
        <taxon>Pseudomonadati</taxon>
        <taxon>Bacteroidota</taxon>
        <taxon>Bacteroidia</taxon>
        <taxon>Bacteroidales</taxon>
        <taxon>Bacteroidaceae</taxon>
        <taxon>Phocaeicola</taxon>
    </lineage>
</organism>
<evidence type="ECO:0000313" key="3">
    <source>
        <dbReference type="Proteomes" id="UP001201179"/>
    </source>
</evidence>
<feature type="domain" description="YopX protein" evidence="1">
    <location>
        <begin position="5"/>
        <end position="144"/>
    </location>
</feature>
<dbReference type="AlphaFoldDB" id="A0AAW5AP68"/>
<dbReference type="Gene3D" id="2.30.30.290">
    <property type="entry name" value="YopX-like domains"/>
    <property type="match status" value="1"/>
</dbReference>
<gene>
    <name evidence="2" type="ORF">L4X52_06125</name>
</gene>
<dbReference type="SUPFAM" id="SSF159006">
    <property type="entry name" value="YopX-like"/>
    <property type="match status" value="1"/>
</dbReference>
<comment type="caution">
    <text evidence="2">The sequence shown here is derived from an EMBL/GenBank/DDBJ whole genome shotgun (WGS) entry which is preliminary data.</text>
</comment>
<dbReference type="Pfam" id="PF09643">
    <property type="entry name" value="YopX"/>
    <property type="match status" value="1"/>
</dbReference>
<dbReference type="RefSeq" id="WP_117921556.1">
    <property type="nucleotide sequence ID" value="NZ_DAWEQP010000081.1"/>
</dbReference>
<protein>
    <submittedName>
        <fullName evidence="2">YopX family protein</fullName>
    </submittedName>
</protein>
<dbReference type="InterPro" id="IPR023385">
    <property type="entry name" value="YopX-like_C"/>
</dbReference>
<reference evidence="2" key="1">
    <citation type="submission" date="2022-01" db="EMBL/GenBank/DDBJ databases">
        <authorList>
            <person name="Mingchao X."/>
        </authorList>
    </citation>
    <scope>NUCLEOTIDE SEQUENCE</scope>
    <source>
        <strain evidence="2">Bv4372</strain>
    </source>
</reference>
<proteinExistence type="predicted"/>